<sequence>MRAKLPLLEGVTATVQERAWTSPIWYVCQTALTAR</sequence>
<name>A0ABS3MS84_9BRAD</name>
<dbReference type="EMBL" id="JAGEPA010000001">
    <property type="protein sequence ID" value="MBO1434360.1"/>
    <property type="molecule type" value="Genomic_DNA"/>
</dbReference>
<gene>
    <name evidence="1" type="ORF">J4P68_34395</name>
</gene>
<dbReference type="InterPro" id="IPR022028">
    <property type="entry name" value="DUF3604"/>
</dbReference>
<protein>
    <submittedName>
        <fullName evidence="1">DUF3604 domain-containing protein</fullName>
    </submittedName>
</protein>
<reference evidence="1" key="1">
    <citation type="journal article" date="2021" name="Int. J. Syst. Evol. Microbiol.">
        <title>Bradyrhizobium septentrionale sp. nov. (sv. septentrionale) and Bradyrhizobium quebecense sp. nov. (sv. septentrionale) associated with legumes native to Canada possess rearranged symbiosis genes and numerous insertion sequences.</title>
        <authorList>
            <person name="Bromfield E.S.P."/>
            <person name="Cloutier S."/>
        </authorList>
    </citation>
    <scope>NUCLEOTIDE SEQUENCE</scope>
    <source>
        <strain evidence="1">12S5</strain>
    </source>
</reference>
<keyword evidence="2" id="KW-1185">Reference proteome</keyword>
<proteinExistence type="predicted"/>
<dbReference type="Pfam" id="PF12228">
    <property type="entry name" value="DUF3604"/>
    <property type="match status" value="1"/>
</dbReference>
<accession>A0ABS3MS84</accession>
<evidence type="ECO:0000313" key="1">
    <source>
        <dbReference type="EMBL" id="MBO1434360.1"/>
    </source>
</evidence>
<dbReference type="Proteomes" id="UP000692816">
    <property type="component" value="Unassembled WGS sequence"/>
</dbReference>
<organism evidence="1 2">
    <name type="scientific">Bradyrhizobium quebecense</name>
    <dbReference type="NCBI Taxonomy" id="2748629"/>
    <lineage>
        <taxon>Bacteria</taxon>
        <taxon>Pseudomonadati</taxon>
        <taxon>Pseudomonadota</taxon>
        <taxon>Alphaproteobacteria</taxon>
        <taxon>Hyphomicrobiales</taxon>
        <taxon>Nitrobacteraceae</taxon>
        <taxon>Bradyrhizobium</taxon>
    </lineage>
</organism>
<comment type="caution">
    <text evidence="1">The sequence shown here is derived from an EMBL/GenBank/DDBJ whole genome shotgun (WGS) entry which is preliminary data.</text>
</comment>
<evidence type="ECO:0000313" key="2">
    <source>
        <dbReference type="Proteomes" id="UP000692816"/>
    </source>
</evidence>